<dbReference type="GO" id="GO:0030897">
    <property type="term" value="C:HOPS complex"/>
    <property type="evidence" value="ECO:0007669"/>
    <property type="project" value="TreeGrafter"/>
</dbReference>
<keyword evidence="3" id="KW-0479">Metal-binding</keyword>
<evidence type="ECO:0000256" key="1">
    <source>
        <dbReference type="ARBA" id="ARBA00004184"/>
    </source>
</evidence>
<evidence type="ECO:0000313" key="15">
    <source>
        <dbReference type="Proteomes" id="UP000816034"/>
    </source>
</evidence>
<keyword evidence="15" id="KW-1185">Reference proteome</keyword>
<comment type="caution">
    <text evidence="14">The sequence shown here is derived from an EMBL/GenBank/DDBJ whole genome shotgun (WGS) entry which is preliminary data.</text>
</comment>
<dbReference type="GO" id="GO:0007033">
    <property type="term" value="P:vacuole organization"/>
    <property type="evidence" value="ECO:0007669"/>
    <property type="project" value="TreeGrafter"/>
</dbReference>
<comment type="subcellular location">
    <subcellularLocation>
        <location evidence="1">Endomembrane system</location>
        <topology evidence="1">Peripheral membrane protein</topology>
    </subcellularLocation>
</comment>
<dbReference type="Pfam" id="PF23341">
    <property type="entry name" value="PEP5_VPS11_N"/>
    <property type="match status" value="1"/>
</dbReference>
<evidence type="ECO:0000256" key="4">
    <source>
        <dbReference type="ARBA" id="ARBA00022771"/>
    </source>
</evidence>
<dbReference type="InterPro" id="IPR016528">
    <property type="entry name" value="VPS11"/>
</dbReference>
<dbReference type="SUPFAM" id="SSF50978">
    <property type="entry name" value="WD40 repeat-like"/>
    <property type="match status" value="1"/>
</dbReference>
<feature type="region of interest" description="Disordered" evidence="11">
    <location>
        <begin position="1044"/>
        <end position="1083"/>
    </location>
</feature>
<dbReference type="GO" id="GO:0005768">
    <property type="term" value="C:endosome"/>
    <property type="evidence" value="ECO:0007669"/>
    <property type="project" value="TreeGrafter"/>
</dbReference>
<feature type="domain" description="PEP5/VPS11 N-terminal" evidence="13">
    <location>
        <begin position="2"/>
        <end position="342"/>
    </location>
</feature>
<keyword evidence="5" id="KW-0862">Zinc</keyword>
<dbReference type="GO" id="GO:0006904">
    <property type="term" value="P:vesicle docking involved in exocytosis"/>
    <property type="evidence" value="ECO:0007669"/>
    <property type="project" value="TreeGrafter"/>
</dbReference>
<keyword evidence="2" id="KW-0813">Transport</keyword>
<dbReference type="InterPro" id="IPR057307">
    <property type="entry name" value="PEP5_VPS11_N"/>
</dbReference>
<dbReference type="GeneID" id="68103289"/>
<evidence type="ECO:0000256" key="3">
    <source>
        <dbReference type="ARBA" id="ARBA00022723"/>
    </source>
</evidence>
<evidence type="ECO:0000256" key="7">
    <source>
        <dbReference type="ARBA" id="ARBA00023136"/>
    </source>
</evidence>
<dbReference type="PROSITE" id="PS50236">
    <property type="entry name" value="CHCR"/>
    <property type="match status" value="2"/>
</dbReference>
<dbReference type="InterPro" id="IPR036322">
    <property type="entry name" value="WD40_repeat_dom_sf"/>
</dbReference>
<evidence type="ECO:0000259" key="13">
    <source>
        <dbReference type="Pfam" id="PF23341"/>
    </source>
</evidence>
<dbReference type="RefSeq" id="XP_044543439.1">
    <property type="nucleotide sequence ID" value="XM_044686423.1"/>
</dbReference>
<dbReference type="GO" id="GO:0008270">
    <property type="term" value="F:zinc ion binding"/>
    <property type="evidence" value="ECO:0007669"/>
    <property type="project" value="UniProtKB-KW"/>
</dbReference>
<reference evidence="14 15" key="1">
    <citation type="journal article" date="2018" name="BMC Genomics">
        <title>The genome of Naegleria lovaniensis, the basis for a comparative approach to unravel pathogenicity factors of the human pathogenic amoeba N. fowleri.</title>
        <authorList>
            <person name="Liechti N."/>
            <person name="Schurch N."/>
            <person name="Bruggmann R."/>
            <person name="Wittwer M."/>
        </authorList>
    </citation>
    <scope>NUCLEOTIDE SEQUENCE [LARGE SCALE GENOMIC DNA]</scope>
    <source>
        <strain evidence="14 15">ATCC 30569</strain>
    </source>
</reference>
<dbReference type="GO" id="GO:0048284">
    <property type="term" value="P:organelle fusion"/>
    <property type="evidence" value="ECO:0007669"/>
    <property type="project" value="TreeGrafter"/>
</dbReference>
<dbReference type="InterPro" id="IPR057308">
    <property type="entry name" value="CHCR_PEP5_VPS11"/>
</dbReference>
<dbReference type="InterPro" id="IPR000547">
    <property type="entry name" value="Clathrin_H-chain/VPS_repeat"/>
</dbReference>
<dbReference type="GO" id="GO:0006886">
    <property type="term" value="P:intracellular protein transport"/>
    <property type="evidence" value="ECO:0007669"/>
    <property type="project" value="UniProtKB-UniRule"/>
</dbReference>
<feature type="repeat" description="CHCR" evidence="9">
    <location>
        <begin position="414"/>
        <end position="581"/>
    </location>
</feature>
<keyword evidence="4" id="KW-0863">Zinc-finger</keyword>
<dbReference type="Proteomes" id="UP000816034">
    <property type="component" value="Unassembled WGS sequence"/>
</dbReference>
<keyword evidence="6" id="KW-0653">Protein transport</keyword>
<feature type="region of interest" description="Disordered" evidence="11">
    <location>
        <begin position="616"/>
        <end position="635"/>
    </location>
</feature>
<evidence type="ECO:0000256" key="6">
    <source>
        <dbReference type="ARBA" id="ARBA00022927"/>
    </source>
</evidence>
<evidence type="ECO:0000256" key="5">
    <source>
        <dbReference type="ARBA" id="ARBA00022833"/>
    </source>
</evidence>
<dbReference type="PIRSF" id="PIRSF007860">
    <property type="entry name" value="VPS11"/>
    <property type="match status" value="1"/>
</dbReference>
<dbReference type="AlphaFoldDB" id="A0AA88GAC5"/>
<feature type="compositionally biased region" description="Acidic residues" evidence="11">
    <location>
        <begin position="1059"/>
        <end position="1074"/>
    </location>
</feature>
<proteinExistence type="inferred from homology"/>
<dbReference type="Pfam" id="PF23356">
    <property type="entry name" value="TPR_PEP5_VPS11"/>
    <property type="match status" value="2"/>
</dbReference>
<evidence type="ECO:0000256" key="9">
    <source>
        <dbReference type="PROSITE-ProRule" id="PRU01006"/>
    </source>
</evidence>
<feature type="domain" description="Vacuolar protein sorting protein 11 C-terminal" evidence="12">
    <location>
        <begin position="981"/>
        <end position="1024"/>
    </location>
</feature>
<dbReference type="InterPro" id="IPR024763">
    <property type="entry name" value="VPS11_C"/>
</dbReference>
<name>A0AA88GAC5_NAELO</name>
<evidence type="ECO:0000259" key="12">
    <source>
        <dbReference type="Pfam" id="PF12451"/>
    </source>
</evidence>
<dbReference type="GO" id="GO:0007032">
    <property type="term" value="P:endosome organization"/>
    <property type="evidence" value="ECO:0007669"/>
    <property type="project" value="TreeGrafter"/>
</dbReference>
<accession>A0AA88GAC5</accession>
<dbReference type="CDD" id="cd16688">
    <property type="entry name" value="RING-H2_Vps11"/>
    <property type="match status" value="1"/>
</dbReference>
<dbReference type="GO" id="GO:0030674">
    <property type="term" value="F:protein-macromolecule adaptor activity"/>
    <property type="evidence" value="ECO:0007669"/>
    <property type="project" value="TreeGrafter"/>
</dbReference>
<organism evidence="14 15">
    <name type="scientific">Naegleria lovaniensis</name>
    <name type="common">Amoeba</name>
    <dbReference type="NCBI Taxonomy" id="51637"/>
    <lineage>
        <taxon>Eukaryota</taxon>
        <taxon>Discoba</taxon>
        <taxon>Heterolobosea</taxon>
        <taxon>Tetramitia</taxon>
        <taxon>Eutetramitia</taxon>
        <taxon>Vahlkampfiidae</taxon>
        <taxon>Naegleria</taxon>
    </lineage>
</organism>
<evidence type="ECO:0000256" key="10">
    <source>
        <dbReference type="SAM" id="Coils"/>
    </source>
</evidence>
<feature type="coiled-coil region" evidence="10">
    <location>
        <begin position="898"/>
        <end position="932"/>
    </location>
</feature>
<keyword evidence="10" id="KW-0175">Coiled coil</keyword>
<dbReference type="InterPro" id="IPR011990">
    <property type="entry name" value="TPR-like_helical_dom_sf"/>
</dbReference>
<evidence type="ECO:0000313" key="14">
    <source>
        <dbReference type="EMBL" id="KAG2374265.1"/>
    </source>
</evidence>
<dbReference type="PANTHER" id="PTHR23323">
    <property type="entry name" value="VACUOLAR PROTEIN SORTING-ASSOCIATED PROTEIN"/>
    <property type="match status" value="1"/>
</dbReference>
<evidence type="ECO:0000256" key="11">
    <source>
        <dbReference type="SAM" id="MobiDB-lite"/>
    </source>
</evidence>
<feature type="repeat" description="CHCR" evidence="9">
    <location>
        <begin position="670"/>
        <end position="855"/>
    </location>
</feature>
<dbReference type="Gene3D" id="1.25.40.10">
    <property type="entry name" value="Tetratricopeptide repeat domain"/>
    <property type="match status" value="1"/>
</dbReference>
<comment type="similarity">
    <text evidence="8">Belongs to the VPS11 family.</text>
</comment>
<evidence type="ECO:0000256" key="8">
    <source>
        <dbReference type="PIRNR" id="PIRNR007860"/>
    </source>
</evidence>
<evidence type="ECO:0000256" key="2">
    <source>
        <dbReference type="ARBA" id="ARBA00022448"/>
    </source>
</evidence>
<keyword evidence="7 8" id="KW-0472">Membrane</keyword>
<dbReference type="Pfam" id="PF12451">
    <property type="entry name" value="VPS11_C"/>
    <property type="match status" value="1"/>
</dbReference>
<dbReference type="PANTHER" id="PTHR23323:SF24">
    <property type="entry name" value="VACUOLAR PROTEIN SORTING-ASSOCIATED PROTEIN 11 HOMOLOG"/>
    <property type="match status" value="1"/>
</dbReference>
<sequence length="1083" mass="125650">MKKFNFFDKHTVSDEKSTKFFASVNVTCCTSGASKIIFGDNRGYFHVMDKNLNTRQCKAFEVRINHIKHVPKSNCLIVVGDDGGEAYQDVLKIYSLDKYKEYTKGESAHMSIGQYLLVRDIKIFGQIKEIEPYPVCCFETNQDFNCIALGLGNGKIVIFEGDFTKIGGKSSHKVFYLDGVSSERITGLGFRRYGSSPNDYTLFCCSVTQVFKYSINTSSSTSQRALEQSKTILDDTTGCEVGCSTMSIDGDFVVASKSAVWFYKPEGKGACFAFEGKKILAQWFRNYLIIVSSEINNNSNKAQQVITIYDLKNKYIAFRYSSDKLHITHILQEWGNVFLLSNIDENKSQQQMYLLEEKDTQSKLELLLRKNFYSIAISLVNSEQLDSNYIPEISKQYGDHLYSKKDYDGAMKQFCRTIGRLEPSYVIRKFLDANRIRNLTEYLEALHEKRQATSDHTTLLLNCYTKLKDERKEKLDKFISMQDKLMYDVETAIRVCRKAGYKEHALILAMKHKQHDWYIKIHLEDFDDTDYSANDGAERMDLKENFRRALKYIESLSLTEAEQYLKTYGKTLISHLPKETTNVLIRLCTDYFPIHPAETNRVLDSDIRTTQKRIMESHKQRVAQRTNEATKEPEKKKEGIMNILLGSLKQTSSGNLESQIAQTTRFDDLYNNVNETFEKPKPEKYIHCFSSKDQYWLMIFLENVIWRTLRPDVSHSKVVYNTLIELYLKYLDADAKKRPELEITPGVVDRYEIHSPSTDITNLSFKDRLLYTLDHPQSNYDKEHVLVLVQSQNFKEGVLKMYDSLGLHYYIIQYYMEQRDYKNVITACNQYGDKDPNLWVQVLTYFATLEDDVEQEIATVLEKIEKEEILPPLLVVQILGKNEKTKLYTIKDYLISKIQKEQEMIREDVEKIKDFQSETAQMRKEIHDLQTSAKTFQATTCTFCNAQLDLPAVHFMCNHSYHQRCLLVGNEGECRVCADKHREILQRKRKFEESSDQHESFFKQLNSKKFDGYSLVCEYFGRGIGQVFSRSKYLADLDAELPPTTSTKVTSSSLAHVFDDDEEEEFTDSADDSDEERRNRLLN</sequence>
<dbReference type="EMBL" id="PYSW02000046">
    <property type="protein sequence ID" value="KAG2374265.1"/>
    <property type="molecule type" value="Genomic_DNA"/>
</dbReference>
<protein>
    <recommendedName>
        <fullName evidence="8">Vacuolar protein sorting-associated protein 11 homolog</fullName>
    </recommendedName>
</protein>
<feature type="compositionally biased region" description="Low complexity" evidence="11">
    <location>
        <begin position="1044"/>
        <end position="1053"/>
    </location>
</feature>
<gene>
    <name evidence="14" type="ORF">C9374_010835</name>
</gene>